<dbReference type="AlphaFoldDB" id="A0AAE0SW04"/>
<dbReference type="InterPro" id="IPR053047">
    <property type="entry name" value="E3_ubiq_ligase_TRAF3IP2"/>
</dbReference>
<comment type="caution">
    <text evidence="2">The sequence shown here is derived from an EMBL/GenBank/DDBJ whole genome shotgun (WGS) entry which is preliminary data.</text>
</comment>
<feature type="region of interest" description="Disordered" evidence="1">
    <location>
        <begin position="417"/>
        <end position="445"/>
    </location>
</feature>
<sequence length="631" mass="71802">MAAEGARNMGRMQLVPPCPLRYAPYSVLMKLARSIDTVNNNDGHGCMILAELLGCTPDHIRSIMTRADRDFHNSFSPTMILFNDLQNQNYPVVTLRDIEKVLLELKLEAVTVLYRAENCQKIQWAYSDSIGINNNIDINAERCVCNCFNCLHDSSDIMQHNQSFNTPSGISHPNVSQRQQGLFEVSRADNPRSMLANAPETIKGDYVGSNVCWERPLQPHSGYSFTINESRHFEHRSESERICAARGTLPPLFIAPDRAGVERGPSTAPPCIQSHQERNMHLTRFVTRQMSEYHPRFCAGRTIPQDFKNKVTECISPGDNYHVDNEEVYCTCSVMSSKFFHPGNNQGQLQSRCTCDHCSLTHETFVKSSYGSVDYSQCTCDSPGDLQNNHVLNSVQTSNEHSDHLISSDSEHVHFSESRLNRSQSQLDVKKEQREHENMDNKHSSMDETKALFDGSENGSCPCSLITCQTGPSLSVFVTYSRHSLEHVQEVIELCIRLKGNRIRVRVDFSGDKTLDFFQNKHDWLDANLRIARYVIVCISPTYCEDAAPPCNSEPIPDVRRLDVRYIFDRLRTEYHENCSQNMRVIPVIFENSGASRKHLPSFMATTYVFTYPRQVDSITEFIRSFTPPVR</sequence>
<dbReference type="Proteomes" id="UP001195483">
    <property type="component" value="Unassembled WGS sequence"/>
</dbReference>
<evidence type="ECO:0000313" key="3">
    <source>
        <dbReference type="Proteomes" id="UP001195483"/>
    </source>
</evidence>
<accession>A0AAE0SW04</accession>
<keyword evidence="3" id="KW-1185">Reference proteome</keyword>
<feature type="compositionally biased region" description="Basic and acidic residues" evidence="1">
    <location>
        <begin position="428"/>
        <end position="445"/>
    </location>
</feature>
<dbReference type="EMBL" id="JAEAOA010000266">
    <property type="protein sequence ID" value="KAK3598705.1"/>
    <property type="molecule type" value="Genomic_DNA"/>
</dbReference>
<dbReference type="GO" id="GO:0043123">
    <property type="term" value="P:positive regulation of canonical NF-kappaB signal transduction"/>
    <property type="evidence" value="ECO:0007669"/>
    <property type="project" value="TreeGrafter"/>
</dbReference>
<protein>
    <recommendedName>
        <fullName evidence="4">SEFIR domain-containing protein</fullName>
    </recommendedName>
</protein>
<reference evidence="2" key="3">
    <citation type="submission" date="2023-05" db="EMBL/GenBank/DDBJ databases">
        <authorList>
            <person name="Smith C.H."/>
        </authorList>
    </citation>
    <scope>NUCLEOTIDE SEQUENCE</scope>
    <source>
        <strain evidence="2">CHS0354</strain>
        <tissue evidence="2">Mantle</tissue>
    </source>
</reference>
<organism evidence="2 3">
    <name type="scientific">Potamilus streckersoni</name>
    <dbReference type="NCBI Taxonomy" id="2493646"/>
    <lineage>
        <taxon>Eukaryota</taxon>
        <taxon>Metazoa</taxon>
        <taxon>Spiralia</taxon>
        <taxon>Lophotrochozoa</taxon>
        <taxon>Mollusca</taxon>
        <taxon>Bivalvia</taxon>
        <taxon>Autobranchia</taxon>
        <taxon>Heteroconchia</taxon>
        <taxon>Palaeoheterodonta</taxon>
        <taxon>Unionida</taxon>
        <taxon>Unionoidea</taxon>
        <taxon>Unionidae</taxon>
        <taxon>Ambleminae</taxon>
        <taxon>Lampsilini</taxon>
        <taxon>Potamilus</taxon>
    </lineage>
</organism>
<dbReference type="PANTHER" id="PTHR34257">
    <property type="entry name" value="ADAPTER PROTEIN CIKS"/>
    <property type="match status" value="1"/>
</dbReference>
<dbReference type="GO" id="GO:0006959">
    <property type="term" value="P:humoral immune response"/>
    <property type="evidence" value="ECO:0007669"/>
    <property type="project" value="TreeGrafter"/>
</dbReference>
<evidence type="ECO:0000256" key="1">
    <source>
        <dbReference type="SAM" id="MobiDB-lite"/>
    </source>
</evidence>
<name>A0AAE0SW04_9BIVA</name>
<dbReference type="PANTHER" id="PTHR34257:SF2">
    <property type="entry name" value="E3 UBIQUITIN LIGASE TRAF3IP2"/>
    <property type="match status" value="1"/>
</dbReference>
<reference evidence="2" key="2">
    <citation type="journal article" date="2021" name="Genome Biol. Evol.">
        <title>Developing a high-quality reference genome for a parasitic bivalve with doubly uniparental inheritance (Bivalvia: Unionida).</title>
        <authorList>
            <person name="Smith C.H."/>
        </authorList>
    </citation>
    <scope>NUCLEOTIDE SEQUENCE</scope>
    <source>
        <strain evidence="2">CHS0354</strain>
        <tissue evidence="2">Mantle</tissue>
    </source>
</reference>
<proteinExistence type="predicted"/>
<evidence type="ECO:0008006" key="4">
    <source>
        <dbReference type="Google" id="ProtNLM"/>
    </source>
</evidence>
<gene>
    <name evidence="2" type="ORF">CHS0354_003263</name>
</gene>
<reference evidence="2" key="1">
    <citation type="journal article" date="2021" name="Genome Biol. Evol.">
        <title>A High-Quality Reference Genome for a Parasitic Bivalve with Doubly Uniparental Inheritance (Bivalvia: Unionida).</title>
        <authorList>
            <person name="Smith C.H."/>
        </authorList>
    </citation>
    <scope>NUCLEOTIDE SEQUENCE</scope>
    <source>
        <strain evidence="2">CHS0354</strain>
    </source>
</reference>
<evidence type="ECO:0000313" key="2">
    <source>
        <dbReference type="EMBL" id="KAK3598705.1"/>
    </source>
</evidence>